<dbReference type="RefSeq" id="WP_328237599.1">
    <property type="nucleotide sequence ID" value="NZ_JAROAS010000022.1"/>
</dbReference>
<dbReference type="PROSITE" id="PS51462">
    <property type="entry name" value="NUDIX"/>
    <property type="match status" value="1"/>
</dbReference>
<comment type="caution">
    <text evidence="4">The sequence shown here is derived from an EMBL/GenBank/DDBJ whole genome shotgun (WGS) entry which is preliminary data.</text>
</comment>
<dbReference type="EMBL" id="JAROAS010000022">
    <property type="protein sequence ID" value="MED4128863.1"/>
    <property type="molecule type" value="Genomic_DNA"/>
</dbReference>
<dbReference type="Gene3D" id="3.90.79.10">
    <property type="entry name" value="Nucleoside Triphosphate Pyrophosphohydrolase"/>
    <property type="match status" value="1"/>
</dbReference>
<sequence>MNRPKAQVCCIAFREDKMVLIRRVVAKANTYMQLIPPGGHIENCESLEDAARRELEEETGVFANQLNLVGVISFITHTKNDHAICFVFLSRNNAGDIVAREREKVIPEWVYIDGFEKNEDIPHYYRKFLEEVLKNEGFVNCKVEWHEGQESSVSFT</sequence>
<evidence type="ECO:0000259" key="3">
    <source>
        <dbReference type="PROSITE" id="PS51462"/>
    </source>
</evidence>
<keyword evidence="5" id="KW-1185">Reference proteome</keyword>
<organism evidence="4 5">
    <name type="scientific">Shouchella miscanthi</name>
    <dbReference type="NCBI Taxonomy" id="2598861"/>
    <lineage>
        <taxon>Bacteria</taxon>
        <taxon>Bacillati</taxon>
        <taxon>Bacillota</taxon>
        <taxon>Bacilli</taxon>
        <taxon>Bacillales</taxon>
        <taxon>Bacillaceae</taxon>
        <taxon>Shouchella</taxon>
    </lineage>
</organism>
<dbReference type="Proteomes" id="UP001341820">
    <property type="component" value="Unassembled WGS sequence"/>
</dbReference>
<evidence type="ECO:0000313" key="5">
    <source>
        <dbReference type="Proteomes" id="UP001341820"/>
    </source>
</evidence>
<evidence type="ECO:0000313" key="4">
    <source>
        <dbReference type="EMBL" id="MED4128863.1"/>
    </source>
</evidence>
<dbReference type="PANTHER" id="PTHR43736">
    <property type="entry name" value="ADP-RIBOSE PYROPHOSPHATASE"/>
    <property type="match status" value="1"/>
</dbReference>
<dbReference type="GO" id="GO:0016787">
    <property type="term" value="F:hydrolase activity"/>
    <property type="evidence" value="ECO:0007669"/>
    <property type="project" value="UniProtKB-KW"/>
</dbReference>
<dbReference type="PROSITE" id="PS00893">
    <property type="entry name" value="NUDIX_BOX"/>
    <property type="match status" value="1"/>
</dbReference>
<comment type="similarity">
    <text evidence="1">Belongs to the Nudix hydrolase family.</text>
</comment>
<dbReference type="InterPro" id="IPR020084">
    <property type="entry name" value="NUDIX_hydrolase_CS"/>
</dbReference>
<proteinExistence type="inferred from homology"/>
<dbReference type="Pfam" id="PF00293">
    <property type="entry name" value="NUDIX"/>
    <property type="match status" value="1"/>
</dbReference>
<protein>
    <submittedName>
        <fullName evidence="4">NUDIX hydrolase</fullName>
    </submittedName>
</protein>
<dbReference type="SUPFAM" id="SSF55811">
    <property type="entry name" value="Nudix"/>
    <property type="match status" value="1"/>
</dbReference>
<feature type="domain" description="Nudix hydrolase" evidence="3">
    <location>
        <begin position="3"/>
        <end position="134"/>
    </location>
</feature>
<dbReference type="InterPro" id="IPR000086">
    <property type="entry name" value="NUDIX_hydrolase_dom"/>
</dbReference>
<reference evidence="4 5" key="1">
    <citation type="submission" date="2023-03" db="EMBL/GenBank/DDBJ databases">
        <title>Bacillus Genome Sequencing.</title>
        <authorList>
            <person name="Dunlap C."/>
        </authorList>
    </citation>
    <scope>NUCLEOTIDE SEQUENCE [LARGE SCALE GENOMIC DNA]</scope>
    <source>
        <strain evidence="4 5">B-4107</strain>
    </source>
</reference>
<gene>
    <name evidence="4" type="ORF">P5F74_12015</name>
</gene>
<evidence type="ECO:0000256" key="2">
    <source>
        <dbReference type="ARBA" id="ARBA00022801"/>
    </source>
</evidence>
<keyword evidence="2 4" id="KW-0378">Hydrolase</keyword>
<name>A0ABU6NKW6_9BACI</name>
<dbReference type="PANTHER" id="PTHR43736:SF1">
    <property type="entry name" value="DIHYDRONEOPTERIN TRIPHOSPHATE DIPHOSPHATASE"/>
    <property type="match status" value="1"/>
</dbReference>
<evidence type="ECO:0000256" key="1">
    <source>
        <dbReference type="ARBA" id="ARBA00005582"/>
    </source>
</evidence>
<accession>A0ABU6NKW6</accession>
<dbReference type="InterPro" id="IPR015797">
    <property type="entry name" value="NUDIX_hydrolase-like_dom_sf"/>
</dbReference>